<protein>
    <submittedName>
        <fullName evidence="1">9422_t:CDS:1</fullName>
    </submittedName>
</protein>
<dbReference type="EMBL" id="CAJVPY010036686">
    <property type="protein sequence ID" value="CAG8802244.1"/>
    <property type="molecule type" value="Genomic_DNA"/>
</dbReference>
<feature type="non-terminal residue" evidence="1">
    <location>
        <position position="68"/>
    </location>
</feature>
<name>A0A9N9JYH9_9GLOM</name>
<evidence type="ECO:0000313" key="1">
    <source>
        <dbReference type="EMBL" id="CAG8802244.1"/>
    </source>
</evidence>
<feature type="non-terminal residue" evidence="1">
    <location>
        <position position="1"/>
    </location>
</feature>
<evidence type="ECO:0000313" key="2">
    <source>
        <dbReference type="Proteomes" id="UP000789405"/>
    </source>
</evidence>
<sequence>EQELISHSSENKEKLVKVALIQNECSILNYGLIEHIEGVLQKEPKAHIYRAGVANHPVLLKVATVEPQ</sequence>
<dbReference type="AlphaFoldDB" id="A0A9N9JYH9"/>
<accession>A0A9N9JYH9</accession>
<organism evidence="1 2">
    <name type="scientific">Dentiscutata erythropus</name>
    <dbReference type="NCBI Taxonomy" id="1348616"/>
    <lineage>
        <taxon>Eukaryota</taxon>
        <taxon>Fungi</taxon>
        <taxon>Fungi incertae sedis</taxon>
        <taxon>Mucoromycota</taxon>
        <taxon>Glomeromycotina</taxon>
        <taxon>Glomeromycetes</taxon>
        <taxon>Diversisporales</taxon>
        <taxon>Gigasporaceae</taxon>
        <taxon>Dentiscutata</taxon>
    </lineage>
</organism>
<keyword evidence="2" id="KW-1185">Reference proteome</keyword>
<reference evidence="1" key="1">
    <citation type="submission" date="2021-06" db="EMBL/GenBank/DDBJ databases">
        <authorList>
            <person name="Kallberg Y."/>
            <person name="Tangrot J."/>
            <person name="Rosling A."/>
        </authorList>
    </citation>
    <scope>NUCLEOTIDE SEQUENCE</scope>
    <source>
        <strain evidence="1">MA453B</strain>
    </source>
</reference>
<comment type="caution">
    <text evidence="1">The sequence shown here is derived from an EMBL/GenBank/DDBJ whole genome shotgun (WGS) entry which is preliminary data.</text>
</comment>
<dbReference type="Proteomes" id="UP000789405">
    <property type="component" value="Unassembled WGS sequence"/>
</dbReference>
<gene>
    <name evidence="1" type="ORF">DERYTH_LOCUS23631</name>
</gene>
<proteinExistence type="predicted"/>